<comment type="caution">
    <text evidence="1">The sequence shown here is derived from an EMBL/GenBank/DDBJ whole genome shotgun (WGS) entry which is preliminary data.</text>
</comment>
<dbReference type="Proteomes" id="UP000011134">
    <property type="component" value="Unassembled WGS sequence"/>
</dbReference>
<protein>
    <submittedName>
        <fullName evidence="1">Uncharacterized protein</fullName>
    </submittedName>
</protein>
<dbReference type="AlphaFoldDB" id="L8JEU1"/>
<gene>
    <name evidence="1" type="ORF">C942_00491</name>
</gene>
<organism evidence="1 2">
    <name type="scientific">Photobacterium marinum</name>
    <dbReference type="NCBI Taxonomy" id="1056511"/>
    <lineage>
        <taxon>Bacteria</taxon>
        <taxon>Pseudomonadati</taxon>
        <taxon>Pseudomonadota</taxon>
        <taxon>Gammaproteobacteria</taxon>
        <taxon>Vibrionales</taxon>
        <taxon>Vibrionaceae</taxon>
        <taxon>Photobacterium</taxon>
    </lineage>
</organism>
<dbReference type="EMBL" id="AMZO01000013">
    <property type="protein sequence ID" value="ELR66049.1"/>
    <property type="molecule type" value="Genomic_DNA"/>
</dbReference>
<proteinExistence type="predicted"/>
<dbReference type="RefSeq" id="WP_007465098.1">
    <property type="nucleotide sequence ID" value="NZ_AMZO01000013.1"/>
</dbReference>
<keyword evidence="2" id="KW-1185">Reference proteome</keyword>
<reference evidence="1 2" key="1">
    <citation type="submission" date="2012-12" db="EMBL/GenBank/DDBJ databases">
        <title>Genome Assembly of Photobacterium sp. AK15.</title>
        <authorList>
            <person name="Khatri I."/>
            <person name="Vaidya B."/>
            <person name="Srinivas T.N.R."/>
            <person name="Subramanian S."/>
            <person name="Pinnaka A."/>
        </authorList>
    </citation>
    <scope>NUCLEOTIDE SEQUENCE [LARGE SCALE GENOMIC DNA]</scope>
    <source>
        <strain evidence="1 2">AK15</strain>
    </source>
</reference>
<name>L8JEU1_9GAMM</name>
<accession>L8JEU1</accession>
<dbReference type="PATRIC" id="fig|1056511.3.peg.1980"/>
<sequence>MKDKAESNQYTETEILKMKQAASEAFITHYVTEVCKYLKESPAAHLAQYEAMLDEIDEQHSGK</sequence>
<evidence type="ECO:0000313" key="1">
    <source>
        <dbReference type="EMBL" id="ELR66049.1"/>
    </source>
</evidence>
<evidence type="ECO:0000313" key="2">
    <source>
        <dbReference type="Proteomes" id="UP000011134"/>
    </source>
</evidence>